<feature type="transmembrane region" description="Helical" evidence="3">
    <location>
        <begin position="184"/>
        <end position="208"/>
    </location>
</feature>
<dbReference type="GO" id="GO:0043709">
    <property type="term" value="P:cell adhesion involved in single-species biofilm formation"/>
    <property type="evidence" value="ECO:0007669"/>
    <property type="project" value="TreeGrafter"/>
</dbReference>
<protein>
    <recommendedName>
        <fullName evidence="1">diguanylate cyclase</fullName>
        <ecNumber evidence="1">2.7.7.65</ecNumber>
    </recommendedName>
</protein>
<keyword evidence="3" id="KW-0812">Transmembrane</keyword>
<dbReference type="Gene3D" id="3.30.70.270">
    <property type="match status" value="1"/>
</dbReference>
<keyword evidence="6" id="KW-1185">Reference proteome</keyword>
<dbReference type="AlphaFoldDB" id="A0A286IEN7"/>
<dbReference type="GO" id="GO:1902201">
    <property type="term" value="P:negative regulation of bacterial-type flagellum-dependent cell motility"/>
    <property type="evidence" value="ECO:0007669"/>
    <property type="project" value="TreeGrafter"/>
</dbReference>
<dbReference type="Pfam" id="PF00990">
    <property type="entry name" value="GGDEF"/>
    <property type="match status" value="1"/>
</dbReference>
<feature type="transmembrane region" description="Helical" evidence="3">
    <location>
        <begin position="149"/>
        <end position="172"/>
    </location>
</feature>
<name>A0A286IEN7_9HYPH</name>
<keyword evidence="3" id="KW-0472">Membrane</keyword>
<evidence type="ECO:0000256" key="1">
    <source>
        <dbReference type="ARBA" id="ARBA00012528"/>
    </source>
</evidence>
<evidence type="ECO:0000313" key="6">
    <source>
        <dbReference type="Proteomes" id="UP000219465"/>
    </source>
</evidence>
<dbReference type="CDD" id="cd01949">
    <property type="entry name" value="GGDEF"/>
    <property type="match status" value="1"/>
</dbReference>
<organism evidence="5 6">
    <name type="scientific">Hoeflea halophila</name>
    <dbReference type="NCBI Taxonomy" id="714899"/>
    <lineage>
        <taxon>Bacteria</taxon>
        <taxon>Pseudomonadati</taxon>
        <taxon>Pseudomonadota</taxon>
        <taxon>Alphaproteobacteria</taxon>
        <taxon>Hyphomicrobiales</taxon>
        <taxon>Rhizobiaceae</taxon>
        <taxon>Hoeflea</taxon>
    </lineage>
</organism>
<reference evidence="6" key="1">
    <citation type="submission" date="2017-08" db="EMBL/GenBank/DDBJ databases">
        <authorList>
            <person name="Varghese N."/>
            <person name="Submissions S."/>
        </authorList>
    </citation>
    <scope>NUCLEOTIDE SEQUENCE [LARGE SCALE GENOMIC DNA]</scope>
    <source>
        <strain evidence="6">KCTC 23107</strain>
    </source>
</reference>
<dbReference type="NCBIfam" id="TIGR00254">
    <property type="entry name" value="GGDEF"/>
    <property type="match status" value="1"/>
</dbReference>
<feature type="transmembrane region" description="Helical" evidence="3">
    <location>
        <begin position="94"/>
        <end position="112"/>
    </location>
</feature>
<accession>A0A286IEN7</accession>
<keyword evidence="3" id="KW-1133">Transmembrane helix</keyword>
<dbReference type="SUPFAM" id="SSF55073">
    <property type="entry name" value="Nucleotide cyclase"/>
    <property type="match status" value="1"/>
</dbReference>
<evidence type="ECO:0000256" key="3">
    <source>
        <dbReference type="SAM" id="Phobius"/>
    </source>
</evidence>
<feature type="transmembrane region" description="Helical" evidence="3">
    <location>
        <begin position="70"/>
        <end position="87"/>
    </location>
</feature>
<dbReference type="PANTHER" id="PTHR45138">
    <property type="entry name" value="REGULATORY COMPONENTS OF SENSORY TRANSDUCTION SYSTEM"/>
    <property type="match status" value="1"/>
</dbReference>
<dbReference type="PANTHER" id="PTHR45138:SF9">
    <property type="entry name" value="DIGUANYLATE CYCLASE DGCM-RELATED"/>
    <property type="match status" value="1"/>
</dbReference>
<gene>
    <name evidence="5" type="ORF">SAMN05877838_3030</name>
</gene>
<evidence type="ECO:0000259" key="4">
    <source>
        <dbReference type="PROSITE" id="PS50887"/>
    </source>
</evidence>
<dbReference type="SMART" id="SM00267">
    <property type="entry name" value="GGDEF"/>
    <property type="match status" value="1"/>
</dbReference>
<feature type="transmembrane region" description="Helical" evidence="3">
    <location>
        <begin position="118"/>
        <end position="137"/>
    </location>
</feature>
<feature type="transmembrane region" description="Helical" evidence="3">
    <location>
        <begin position="38"/>
        <end position="58"/>
    </location>
</feature>
<dbReference type="EC" id="2.7.7.65" evidence="1"/>
<feature type="domain" description="GGDEF" evidence="4">
    <location>
        <begin position="251"/>
        <end position="382"/>
    </location>
</feature>
<dbReference type="FunFam" id="3.30.70.270:FF:000001">
    <property type="entry name" value="Diguanylate cyclase domain protein"/>
    <property type="match status" value="1"/>
</dbReference>
<dbReference type="InterPro" id="IPR050469">
    <property type="entry name" value="Diguanylate_Cyclase"/>
</dbReference>
<dbReference type="GO" id="GO:0005886">
    <property type="term" value="C:plasma membrane"/>
    <property type="evidence" value="ECO:0007669"/>
    <property type="project" value="TreeGrafter"/>
</dbReference>
<dbReference type="Proteomes" id="UP000219465">
    <property type="component" value="Unassembled WGS sequence"/>
</dbReference>
<evidence type="ECO:0000313" key="5">
    <source>
        <dbReference type="EMBL" id="SOE18116.1"/>
    </source>
</evidence>
<dbReference type="GO" id="GO:0052621">
    <property type="term" value="F:diguanylate cyclase activity"/>
    <property type="evidence" value="ECO:0007669"/>
    <property type="project" value="UniProtKB-EC"/>
</dbReference>
<dbReference type="InterPro" id="IPR000160">
    <property type="entry name" value="GGDEF_dom"/>
</dbReference>
<evidence type="ECO:0000256" key="2">
    <source>
        <dbReference type="ARBA" id="ARBA00034247"/>
    </source>
</evidence>
<dbReference type="InterPro" id="IPR043128">
    <property type="entry name" value="Rev_trsase/Diguanyl_cyclase"/>
</dbReference>
<sequence length="400" mass="44046">MDSSFLLSTINPVIGLLLTLTFFLIWRKHPEKLHILNWALGFAAGSIGFGFEFFHFFIANFRFENGVNTLLPLSILFSVRGVCLRYRGHSPDSALLFLVTATTAIAFGMSGGHHYAHLRGLAISCGMAIMMILAMHAMTRAKNWNRIDLCTFLVFSSLAVLLSLRPLASFLMEGAANADTLEVTSFWVVSLKIAGLYAWVVFAILFLLRIAADILNELHEEMVTDSLSGILNRRGFFETASRVIREANPRLPVSLLLLDIDHFKQVNDTYGHQAGDAVIRGVAGVMLEHSPETAVIGRLGGEEFAILIPLSSSRASLAFAEAMRMKIQAQSHPEIHTDYPVTVSIGVAEGKGRALDELMRDADLALYKAKNWGRNQVSVGGEAFRDHAAQIPGQRVRAFS</sequence>
<dbReference type="InterPro" id="IPR029787">
    <property type="entry name" value="Nucleotide_cyclase"/>
</dbReference>
<dbReference type="PROSITE" id="PS50887">
    <property type="entry name" value="GGDEF"/>
    <property type="match status" value="1"/>
</dbReference>
<proteinExistence type="predicted"/>
<dbReference type="EMBL" id="OCPC01000004">
    <property type="protein sequence ID" value="SOE18116.1"/>
    <property type="molecule type" value="Genomic_DNA"/>
</dbReference>
<comment type="catalytic activity">
    <reaction evidence="2">
        <text>2 GTP = 3',3'-c-di-GMP + 2 diphosphate</text>
        <dbReference type="Rhea" id="RHEA:24898"/>
        <dbReference type="ChEBI" id="CHEBI:33019"/>
        <dbReference type="ChEBI" id="CHEBI:37565"/>
        <dbReference type="ChEBI" id="CHEBI:58805"/>
        <dbReference type="EC" id="2.7.7.65"/>
    </reaction>
</comment>
<feature type="transmembrane region" description="Helical" evidence="3">
    <location>
        <begin position="6"/>
        <end position="26"/>
    </location>
</feature>